<dbReference type="Pfam" id="PF00271">
    <property type="entry name" value="Helicase_C"/>
    <property type="match status" value="1"/>
</dbReference>
<dbReference type="GO" id="GO:0005524">
    <property type="term" value="F:ATP binding"/>
    <property type="evidence" value="ECO:0007669"/>
    <property type="project" value="UniProtKB-KW"/>
</dbReference>
<evidence type="ECO:0000256" key="2">
    <source>
        <dbReference type="ARBA" id="ARBA00022737"/>
    </source>
</evidence>
<keyword evidence="2" id="KW-0677">Repeat</keyword>
<gene>
    <name evidence="11" type="primary">LOC117239078</name>
</gene>
<dbReference type="InterPro" id="IPR011545">
    <property type="entry name" value="DEAD/DEAH_box_helicase_dom"/>
</dbReference>
<dbReference type="PANTHER" id="PTHR22655">
    <property type="entry name" value="ATP-DEPENDENT RNA HELICASE TDRD12-RELATED"/>
    <property type="match status" value="1"/>
</dbReference>
<evidence type="ECO:0000256" key="7">
    <source>
        <dbReference type="ARBA" id="ARBA00047984"/>
    </source>
</evidence>
<keyword evidence="5 11" id="KW-0347">Helicase</keyword>
<proteinExistence type="predicted"/>
<dbReference type="SUPFAM" id="SSF52540">
    <property type="entry name" value="P-loop containing nucleoside triphosphate hydrolases"/>
    <property type="match status" value="2"/>
</dbReference>
<organism evidence="10 11">
    <name type="scientific">Bombus vosnesenskii</name>
    <dbReference type="NCBI Taxonomy" id="207650"/>
    <lineage>
        <taxon>Eukaryota</taxon>
        <taxon>Metazoa</taxon>
        <taxon>Ecdysozoa</taxon>
        <taxon>Arthropoda</taxon>
        <taxon>Hexapoda</taxon>
        <taxon>Insecta</taxon>
        <taxon>Pterygota</taxon>
        <taxon>Neoptera</taxon>
        <taxon>Endopterygota</taxon>
        <taxon>Hymenoptera</taxon>
        <taxon>Apocrita</taxon>
        <taxon>Aculeata</taxon>
        <taxon>Apoidea</taxon>
        <taxon>Anthophila</taxon>
        <taxon>Apidae</taxon>
        <taxon>Bombus</taxon>
        <taxon>Pyrobombus</taxon>
    </lineage>
</organism>
<accession>A0A6J3L4P6</accession>
<dbReference type="PANTHER" id="PTHR22655:SF2">
    <property type="entry name" value="ATP-DEPENDENT RNA HELICASE TDRD12-RELATED"/>
    <property type="match status" value="1"/>
</dbReference>
<evidence type="ECO:0000313" key="11">
    <source>
        <dbReference type="RefSeq" id="XP_033360242.1"/>
    </source>
</evidence>
<dbReference type="RefSeq" id="XP_033360242.1">
    <property type="nucleotide sequence ID" value="XM_033504351.1"/>
</dbReference>
<feature type="domain" description="Helicase C-terminal" evidence="9">
    <location>
        <begin position="551"/>
        <end position="715"/>
    </location>
</feature>
<dbReference type="GO" id="GO:0003676">
    <property type="term" value="F:nucleic acid binding"/>
    <property type="evidence" value="ECO:0007669"/>
    <property type="project" value="InterPro"/>
</dbReference>
<evidence type="ECO:0000256" key="4">
    <source>
        <dbReference type="ARBA" id="ARBA00022801"/>
    </source>
</evidence>
<dbReference type="Proteomes" id="UP000504631">
    <property type="component" value="Unplaced"/>
</dbReference>
<dbReference type="CDD" id="cd20435">
    <property type="entry name" value="Tudor_TDRD12_rpt2"/>
    <property type="match status" value="1"/>
</dbReference>
<evidence type="ECO:0000256" key="6">
    <source>
        <dbReference type="ARBA" id="ARBA00022840"/>
    </source>
</evidence>
<dbReference type="PROSITE" id="PS51192">
    <property type="entry name" value="HELICASE_ATP_BIND_1"/>
    <property type="match status" value="1"/>
</dbReference>
<keyword evidence="4" id="KW-0378">Hydrolase</keyword>
<evidence type="ECO:0000256" key="3">
    <source>
        <dbReference type="ARBA" id="ARBA00022741"/>
    </source>
</evidence>
<dbReference type="GO" id="GO:0016787">
    <property type="term" value="F:hydrolase activity"/>
    <property type="evidence" value="ECO:0007669"/>
    <property type="project" value="UniProtKB-KW"/>
</dbReference>
<dbReference type="InterPro" id="IPR027417">
    <property type="entry name" value="P-loop_NTPase"/>
</dbReference>
<evidence type="ECO:0000256" key="5">
    <source>
        <dbReference type="ARBA" id="ARBA00022806"/>
    </source>
</evidence>
<dbReference type="AlphaFoldDB" id="A0A6J3L4P6"/>
<reference evidence="11" key="1">
    <citation type="submission" date="2025-08" db="UniProtKB">
        <authorList>
            <consortium name="RefSeq"/>
        </authorList>
    </citation>
    <scope>IDENTIFICATION</scope>
    <source>
        <tissue evidence="11">Muscle</tissue>
    </source>
</reference>
<comment type="catalytic activity">
    <reaction evidence="7">
        <text>ATP + H2O = ADP + phosphate + H(+)</text>
        <dbReference type="Rhea" id="RHEA:13065"/>
        <dbReference type="ChEBI" id="CHEBI:15377"/>
        <dbReference type="ChEBI" id="CHEBI:15378"/>
        <dbReference type="ChEBI" id="CHEBI:30616"/>
        <dbReference type="ChEBI" id="CHEBI:43474"/>
        <dbReference type="ChEBI" id="CHEBI:456216"/>
        <dbReference type="EC" id="3.6.4.13"/>
    </reaction>
</comment>
<dbReference type="Pfam" id="PF00270">
    <property type="entry name" value="DEAD"/>
    <property type="match status" value="1"/>
</dbReference>
<dbReference type="GeneID" id="117239078"/>
<keyword evidence="6" id="KW-0067">ATP-binding</keyword>
<dbReference type="PROSITE" id="PS51194">
    <property type="entry name" value="HELICASE_CTER"/>
    <property type="match status" value="1"/>
</dbReference>
<feature type="domain" description="Helicase ATP-binding" evidence="8">
    <location>
        <begin position="340"/>
        <end position="525"/>
    </location>
</feature>
<dbReference type="GO" id="GO:0003724">
    <property type="term" value="F:RNA helicase activity"/>
    <property type="evidence" value="ECO:0007669"/>
    <property type="project" value="UniProtKB-EC"/>
</dbReference>
<dbReference type="GO" id="GO:0042078">
    <property type="term" value="P:germ-line stem cell division"/>
    <property type="evidence" value="ECO:0007669"/>
    <property type="project" value="TreeGrafter"/>
</dbReference>
<dbReference type="Gene3D" id="2.30.30.140">
    <property type="match status" value="1"/>
</dbReference>
<dbReference type="Gene3D" id="3.40.50.300">
    <property type="entry name" value="P-loop containing nucleotide triphosphate hydrolases"/>
    <property type="match status" value="2"/>
</dbReference>
<name>A0A6J3L4P6_9HYME</name>
<dbReference type="InterPro" id="IPR014001">
    <property type="entry name" value="Helicase_ATP-bd"/>
</dbReference>
<evidence type="ECO:0000259" key="9">
    <source>
        <dbReference type="PROSITE" id="PS51194"/>
    </source>
</evidence>
<evidence type="ECO:0000259" key="8">
    <source>
        <dbReference type="PROSITE" id="PS51192"/>
    </source>
</evidence>
<evidence type="ECO:0000256" key="1">
    <source>
        <dbReference type="ARBA" id="ARBA00012552"/>
    </source>
</evidence>
<keyword evidence="3" id="KW-0547">Nucleotide-binding</keyword>
<evidence type="ECO:0000313" key="10">
    <source>
        <dbReference type="Proteomes" id="UP000504631"/>
    </source>
</evidence>
<keyword evidence="10" id="KW-1185">Reference proteome</keyword>
<dbReference type="EC" id="3.6.4.13" evidence="1"/>
<dbReference type="InterPro" id="IPR001650">
    <property type="entry name" value="Helicase_C-like"/>
</dbReference>
<dbReference type="SMART" id="SM00487">
    <property type="entry name" value="DEXDc"/>
    <property type="match status" value="1"/>
</dbReference>
<sequence length="1005" mass="116505">MSNQNYYDTGAMLPSTATVIKITNILTPYIVRIYEVKDYNEKLNSINKKLLKEEKTFHSTEKDIEPKIGDAVIVYNRLDIITDCPGWLCRGYISSIENLKDTYNIFLPDYGISIESQREDFIICSTGAIFEEYLTFTVGLYNILPADVKHNLSVQNETLTILEEWSTSAIEYTKELISASDIIYFDPIVSDQYGKYYGEFYLNIKNKVICLSEALVLHQYAIYLNKKLLQFIESSMNSEKLNKEIINDETLFYLNVSQVLDRTSERKKQKESFLKRAKFKKHNYLHHELQRDEEKVLIYGMDKYEWLSSTLDVKFPVEIHKAWKSLIQSCKPRKIQSYIWPAIKKGLDTIAIGTAKCGKTIGYTFAICGLLATNCNLPQGINPSALILCSSSSEVLEVHFLCTKFLEDYKTIKSVAAINGKSERSLVAEMFNGCQILISTPRFLIRFMNKNKKLVNFKNLRYLILDDGDIILDKYFDSISQLFRRHNIICNRELKSKTFQIIITATYWTLHLKKIASILMENPCIYIASFMEAAIFKSIRLNFYVINSREKPERLLDHFTTDSLGNEYSTSRTIVICGNNNEAKELNNFLEKHKETLLAHGNMNYVHLQCIKQYWNVCISGSYPILICTDDILPDIDITNVTWLIHYSIPLHSKTQFNFRFSTLLENLQMENSTGKVTIIMDENNDRQFLHIINLMQRTNYVIPEKILESVKFITATLEQKKENYPICDSIKSWGFCNKQISCALRHKIISKVDAPITDIQINDKVKFRVVSIHDATHVSARIISYIKFNTLKEVEFSTVEYLRINTRIQEFYSCVENRKKCETLDVGCICGLEEPVDTFKRIQILHIERENKTEIPKYVNVRCIDNGVILKKVDVYRLLHMPEELIEYSMQVVEVFLVGIAPHDEEYVWNNCAIDAVYQWFKENVDDKSYVIGTVNLHLGNTIWVNTLNVGTKLIGYKDLIGSCLRTELLEKDHAVEDDKHLNRMYQLCRDAGFLNINGYDLNL</sequence>
<protein>
    <recommendedName>
        <fullName evidence="1">RNA helicase</fullName>
        <ecNumber evidence="1">3.6.4.13</ecNumber>
    </recommendedName>
</protein>
<dbReference type="KEGG" id="bvk:117239078"/>